<dbReference type="RefSeq" id="WP_052071078.1">
    <property type="nucleotide sequence ID" value="NZ_AUZH01000001.1"/>
</dbReference>
<gene>
    <name evidence="1" type="ORF">H702_00420</name>
    <name evidence="2" type="ORF">SAMN02910290_01082</name>
</gene>
<sequence>MKATELLEEIKNNEVQYAIVDNKGAVYCNRDTDNIMDIYGFAGEDGHFYGVYGDAVDGQIDSRNASDEVILQAIEFMLTLGKAVRRSDLNLADFKRTYYYASDNGVFEVKMSKRVNEEYQEWLEKHNENLVGAIVEHTTFGKGKITEVENIDDAELATIYVDFENKGNKRLALASLIENNLLEVW</sequence>
<keyword evidence="4" id="KW-1185">Reference proteome</keyword>
<evidence type="ECO:0000313" key="2">
    <source>
        <dbReference type="EMBL" id="SFL25462.1"/>
    </source>
</evidence>
<proteinExistence type="predicted"/>
<dbReference type="Proteomes" id="UP000182793">
    <property type="component" value="Unassembled WGS sequence"/>
</dbReference>
<accession>A0A091BW22</accession>
<evidence type="ECO:0000313" key="1">
    <source>
        <dbReference type="EMBL" id="KFN88914.1"/>
    </source>
</evidence>
<reference evidence="2 4" key="2">
    <citation type="submission" date="2016-10" db="EMBL/GenBank/DDBJ databases">
        <authorList>
            <person name="Varghese N."/>
            <person name="Submissions S."/>
        </authorList>
    </citation>
    <scope>NUCLEOTIDE SEQUENCE [LARGE SCALE GENOMIC DNA]</scope>
    <source>
        <strain evidence="2 4">JB1</strain>
    </source>
</reference>
<reference evidence="1 3" key="1">
    <citation type="journal article" date="2014" name="Genome Announc.">
        <title>Draft Genome Sequences of Streptococcus bovis Strains ATCC 33317 and JB1.</title>
        <authorList>
            <person name="Benahmed F.H."/>
            <person name="Gopinath G.R."/>
            <person name="Harbottle H."/>
            <person name="Cotta M.A."/>
            <person name="Luo Y."/>
            <person name="Henderson C."/>
            <person name="Teri P."/>
            <person name="Soppet D."/>
            <person name="Rasmussen M."/>
            <person name="Whitehead T.R."/>
            <person name="Davidson M."/>
        </authorList>
    </citation>
    <scope>NUCLEOTIDE SEQUENCE [LARGE SCALE GENOMIC DNA]</scope>
    <source>
        <strain evidence="1 3">JB1</strain>
    </source>
</reference>
<dbReference type="Proteomes" id="UP000029382">
    <property type="component" value="Unassembled WGS sequence"/>
</dbReference>
<dbReference type="EMBL" id="FOTG01000005">
    <property type="protein sequence ID" value="SFL25462.1"/>
    <property type="molecule type" value="Genomic_DNA"/>
</dbReference>
<protein>
    <submittedName>
        <fullName evidence="1">Uncharacterized protein</fullName>
    </submittedName>
</protein>
<comment type="caution">
    <text evidence="1">The sequence shown here is derived from an EMBL/GenBank/DDBJ whole genome shotgun (WGS) entry which is preliminary data.</text>
</comment>
<evidence type="ECO:0000313" key="4">
    <source>
        <dbReference type="Proteomes" id="UP000182793"/>
    </source>
</evidence>
<evidence type="ECO:0000313" key="3">
    <source>
        <dbReference type="Proteomes" id="UP000029382"/>
    </source>
</evidence>
<organism evidence="1 3">
    <name type="scientific">Streptococcus equinus JB1</name>
    <dbReference type="NCBI Taxonomy" id="1294274"/>
    <lineage>
        <taxon>Bacteria</taxon>
        <taxon>Bacillati</taxon>
        <taxon>Bacillota</taxon>
        <taxon>Bacilli</taxon>
        <taxon>Lactobacillales</taxon>
        <taxon>Streptococcaceae</taxon>
        <taxon>Streptococcus</taxon>
    </lineage>
</organism>
<dbReference type="EMBL" id="AUZH01000001">
    <property type="protein sequence ID" value="KFN88914.1"/>
    <property type="molecule type" value="Genomic_DNA"/>
</dbReference>
<name>A0A091BW22_STREI</name>
<dbReference type="AlphaFoldDB" id="A0A091BW22"/>